<evidence type="ECO:0000256" key="3">
    <source>
        <dbReference type="ARBA" id="ARBA00023163"/>
    </source>
</evidence>
<dbReference type="PROSITE" id="PS51077">
    <property type="entry name" value="HTH_ICLR"/>
    <property type="match status" value="1"/>
</dbReference>
<dbReference type="EMBL" id="CP058601">
    <property type="protein sequence ID" value="QLG49991.1"/>
    <property type="molecule type" value="Genomic_DNA"/>
</dbReference>
<protein>
    <submittedName>
        <fullName evidence="6">IclR family transcriptional regulator</fullName>
    </submittedName>
</protein>
<dbReference type="RefSeq" id="WP_179262067.1">
    <property type="nucleotide sequence ID" value="NZ_CP058601.1"/>
</dbReference>
<dbReference type="InterPro" id="IPR036388">
    <property type="entry name" value="WH-like_DNA-bd_sf"/>
</dbReference>
<dbReference type="GO" id="GO:0045892">
    <property type="term" value="P:negative regulation of DNA-templated transcription"/>
    <property type="evidence" value="ECO:0007669"/>
    <property type="project" value="TreeGrafter"/>
</dbReference>
<accession>A0A7D5H3N9</accession>
<feature type="domain" description="IclR-ED" evidence="5">
    <location>
        <begin position="71"/>
        <end position="255"/>
    </location>
</feature>
<dbReference type="InterPro" id="IPR005471">
    <property type="entry name" value="Tscrpt_reg_IclR_N"/>
</dbReference>
<dbReference type="OrthoDB" id="14763at2157"/>
<dbReference type="Gene3D" id="3.30.450.40">
    <property type="match status" value="1"/>
</dbReference>
<dbReference type="AlphaFoldDB" id="A0A7D5H3N9"/>
<reference evidence="6 7" key="1">
    <citation type="submission" date="2020-07" db="EMBL/GenBank/DDBJ databases">
        <authorList>
            <person name="Cui H."/>
        </authorList>
    </citation>
    <scope>NUCLEOTIDE SEQUENCE [LARGE SCALE GENOMIC DNA]</scope>
    <source>
        <strain evidence="6 7">YPL8</strain>
    </source>
</reference>
<evidence type="ECO:0000256" key="2">
    <source>
        <dbReference type="ARBA" id="ARBA00023125"/>
    </source>
</evidence>
<gene>
    <name evidence="6" type="ORF">HYG82_14570</name>
</gene>
<dbReference type="InterPro" id="IPR014757">
    <property type="entry name" value="Tscrpt_reg_IclR_C"/>
</dbReference>
<dbReference type="PROSITE" id="PS51078">
    <property type="entry name" value="ICLR_ED"/>
    <property type="match status" value="1"/>
</dbReference>
<dbReference type="KEGG" id="haly:HYG82_14570"/>
<evidence type="ECO:0000313" key="6">
    <source>
        <dbReference type="EMBL" id="QLG49991.1"/>
    </source>
</evidence>
<evidence type="ECO:0000259" key="4">
    <source>
        <dbReference type="PROSITE" id="PS51077"/>
    </source>
</evidence>
<dbReference type="PANTHER" id="PTHR30136:SF35">
    <property type="entry name" value="HTH-TYPE TRANSCRIPTIONAL REGULATOR RV1719"/>
    <property type="match status" value="1"/>
</dbReference>
<dbReference type="SUPFAM" id="SSF46785">
    <property type="entry name" value="Winged helix' DNA-binding domain"/>
    <property type="match status" value="1"/>
</dbReference>
<dbReference type="PANTHER" id="PTHR30136">
    <property type="entry name" value="HELIX-TURN-HELIX TRANSCRIPTIONAL REGULATOR, ICLR FAMILY"/>
    <property type="match status" value="1"/>
</dbReference>
<proteinExistence type="predicted"/>
<dbReference type="InterPro" id="IPR050707">
    <property type="entry name" value="HTH_MetabolicPath_Reg"/>
</dbReference>
<keyword evidence="3" id="KW-0804">Transcription</keyword>
<dbReference type="GO" id="GO:0003700">
    <property type="term" value="F:DNA-binding transcription factor activity"/>
    <property type="evidence" value="ECO:0007669"/>
    <property type="project" value="TreeGrafter"/>
</dbReference>
<organism evidence="6 7">
    <name type="scientific">Natrinema halophilum</name>
    <dbReference type="NCBI Taxonomy" id="1699371"/>
    <lineage>
        <taxon>Archaea</taxon>
        <taxon>Methanobacteriati</taxon>
        <taxon>Methanobacteriota</taxon>
        <taxon>Stenosarchaea group</taxon>
        <taxon>Halobacteria</taxon>
        <taxon>Halobacteriales</taxon>
        <taxon>Natrialbaceae</taxon>
        <taxon>Natrinema</taxon>
    </lineage>
</organism>
<feature type="domain" description="HTH iclR-type" evidence="4">
    <location>
        <begin position="11"/>
        <end position="70"/>
    </location>
</feature>
<dbReference type="InterPro" id="IPR011991">
    <property type="entry name" value="ArsR-like_HTH"/>
</dbReference>
<dbReference type="GeneID" id="56034539"/>
<evidence type="ECO:0000259" key="5">
    <source>
        <dbReference type="PROSITE" id="PS51078"/>
    </source>
</evidence>
<name>A0A7D5H3N9_9EURY</name>
<dbReference type="InterPro" id="IPR036390">
    <property type="entry name" value="WH_DNA-bd_sf"/>
</dbReference>
<keyword evidence="2" id="KW-0238">DNA-binding</keyword>
<dbReference type="InterPro" id="IPR029016">
    <property type="entry name" value="GAF-like_dom_sf"/>
</dbReference>
<dbReference type="Proteomes" id="UP000509241">
    <property type="component" value="Chromosome"/>
</dbReference>
<dbReference type="Pfam" id="PF01614">
    <property type="entry name" value="IclR_C"/>
    <property type="match status" value="1"/>
</dbReference>
<dbReference type="GO" id="GO:0003677">
    <property type="term" value="F:DNA binding"/>
    <property type="evidence" value="ECO:0007669"/>
    <property type="project" value="UniProtKB-KW"/>
</dbReference>
<dbReference type="SMART" id="SM00346">
    <property type="entry name" value="HTH_ICLR"/>
    <property type="match status" value="1"/>
</dbReference>
<sequence length="256" mass="28258">MGESETNGRTVKSGQTLLAVIEALKELDGASVSELAAELDIAKSTAHRHVTTLAENGYVDQIDDTYTLSFRFLDLGGYVRDQHRLYKQIRPSLERLSEETGELATFIVEDDGMGVFVYRELGSNGVNTAARVGSHTYLHQTAAGKAILAEFSEERFEEILDRHGLPRKTAHTITDDAELREEIEEIRRRGYAYAAEENTKGLTSVGAAVYGPNDALLGAVSIDGPSHRLQGEWLNDEIPQVLLSAINEYELNVSYL</sequence>
<keyword evidence="7" id="KW-1185">Reference proteome</keyword>
<dbReference type="Gene3D" id="1.10.10.10">
    <property type="entry name" value="Winged helix-like DNA-binding domain superfamily/Winged helix DNA-binding domain"/>
    <property type="match status" value="1"/>
</dbReference>
<keyword evidence="1" id="KW-0805">Transcription regulation</keyword>
<dbReference type="CDD" id="cd00090">
    <property type="entry name" value="HTH_ARSR"/>
    <property type="match status" value="1"/>
</dbReference>
<dbReference type="Pfam" id="PF09339">
    <property type="entry name" value="HTH_IclR"/>
    <property type="match status" value="1"/>
</dbReference>
<evidence type="ECO:0000256" key="1">
    <source>
        <dbReference type="ARBA" id="ARBA00023015"/>
    </source>
</evidence>
<dbReference type="SUPFAM" id="SSF55781">
    <property type="entry name" value="GAF domain-like"/>
    <property type="match status" value="1"/>
</dbReference>
<evidence type="ECO:0000313" key="7">
    <source>
        <dbReference type="Proteomes" id="UP000509241"/>
    </source>
</evidence>